<dbReference type="AlphaFoldDB" id="A0A7U7G7B4"/>
<name>A0A7U7G7B4_9PROT</name>
<gene>
    <name evidence="1" type="ORF">SACS_1764</name>
</gene>
<sequence>MLRSLQRFFIQHPLMHIIHALTALPHDPMGSRSPITCHNNRAIN</sequence>
<evidence type="ECO:0000313" key="1">
    <source>
        <dbReference type="EMBL" id="CDG34502.1"/>
    </source>
</evidence>
<reference evidence="1 2" key="1">
    <citation type="journal article" date="2014" name="Genome Biol. Evol.">
        <title>Acetic acid bacteria genomes reveal functional traits for adaptation to life in insect guts.</title>
        <authorList>
            <person name="Chouaia B."/>
            <person name="Gaiarsa S."/>
            <person name="Crotti E."/>
            <person name="Comandatore F."/>
            <person name="Degli Esposti M."/>
            <person name="Ricci I."/>
            <person name="Alma A."/>
            <person name="Favia G."/>
            <person name="Bandi C."/>
            <person name="Daffonchio D."/>
        </authorList>
    </citation>
    <scope>NUCLEOTIDE SEQUENCE [LARGE SCALE GENOMIC DNA]</scope>
    <source>
        <strain evidence="2">AM169</strain>
    </source>
</reference>
<evidence type="ECO:0000313" key="2">
    <source>
        <dbReference type="Proteomes" id="UP000027590"/>
    </source>
</evidence>
<proteinExistence type="predicted"/>
<dbReference type="EMBL" id="CBLY010000007">
    <property type="protein sequence ID" value="CDG34502.1"/>
    <property type="molecule type" value="Genomic_DNA"/>
</dbReference>
<reference evidence="1 2" key="2">
    <citation type="journal article" date="2014" name="PLoS ONE">
        <title>Evolution of mitochondria reconstructed from the energy metabolism of living bacteria.</title>
        <authorList>
            <person name="Degli Esposti M."/>
            <person name="Chouaia B."/>
            <person name="Comandatore F."/>
            <person name="Crotti E."/>
            <person name="Sassera D."/>
            <person name="Lievens P.M."/>
            <person name="Daffonchio D."/>
            <person name="Bandi C."/>
        </authorList>
    </citation>
    <scope>NUCLEOTIDE SEQUENCE [LARGE SCALE GENOMIC DNA]</scope>
    <source>
        <strain evidence="2">AM169</strain>
    </source>
</reference>
<comment type="caution">
    <text evidence="1">The sequence shown here is derived from an EMBL/GenBank/DDBJ whole genome shotgun (WGS) entry which is preliminary data.</text>
</comment>
<protein>
    <submittedName>
        <fullName evidence="1">Uncharacterized protein</fullName>
    </submittedName>
</protein>
<organism evidence="1 2">
    <name type="scientific">Parasaccharibacter apium</name>
    <dbReference type="NCBI Taxonomy" id="1510841"/>
    <lineage>
        <taxon>Bacteria</taxon>
        <taxon>Pseudomonadati</taxon>
        <taxon>Pseudomonadota</taxon>
        <taxon>Alphaproteobacteria</taxon>
        <taxon>Acetobacterales</taxon>
        <taxon>Acetobacteraceae</taxon>
        <taxon>Parasaccharibacter</taxon>
    </lineage>
</organism>
<dbReference type="Proteomes" id="UP000027590">
    <property type="component" value="Unassembled WGS sequence"/>
</dbReference>
<accession>A0A7U7G7B4</accession>